<dbReference type="Gene3D" id="1.10.10.10">
    <property type="entry name" value="Winged helix-like DNA-binding domain superfamily/Winged helix DNA-binding domain"/>
    <property type="match status" value="1"/>
</dbReference>
<keyword evidence="2" id="KW-0418">Kinase</keyword>
<evidence type="ECO:0000256" key="4">
    <source>
        <dbReference type="ARBA" id="ARBA00023163"/>
    </source>
</evidence>
<dbReference type="SMART" id="SM01012">
    <property type="entry name" value="ANTAR"/>
    <property type="match status" value="1"/>
</dbReference>
<evidence type="ECO:0000256" key="3">
    <source>
        <dbReference type="ARBA" id="ARBA00023015"/>
    </source>
</evidence>
<dbReference type="InterPro" id="IPR003018">
    <property type="entry name" value="GAF"/>
</dbReference>
<gene>
    <name evidence="6" type="ORF">H7H73_27495</name>
</gene>
<dbReference type="InterPro" id="IPR005561">
    <property type="entry name" value="ANTAR"/>
</dbReference>
<reference evidence="6" key="2">
    <citation type="journal article" date="2022" name="BMC Genomics">
        <title>Comparative genome analysis of mycobacteria focusing on tRNA and non-coding RNA.</title>
        <authorList>
            <person name="Behra P.R.K."/>
            <person name="Pettersson B.M.F."/>
            <person name="Ramesh M."/>
            <person name="Das S."/>
            <person name="Dasgupta S."/>
            <person name="Kirsebom L.A."/>
        </authorList>
    </citation>
    <scope>NUCLEOTIDE SEQUENCE</scope>
    <source>
        <strain evidence="6">DSM 45406</strain>
    </source>
</reference>
<keyword evidence="1" id="KW-0808">Transferase</keyword>
<dbReference type="InterPro" id="IPR011006">
    <property type="entry name" value="CheY-like_superfamily"/>
</dbReference>
<keyword evidence="4" id="KW-0804">Transcription</keyword>
<dbReference type="InterPro" id="IPR029016">
    <property type="entry name" value="GAF-like_dom_sf"/>
</dbReference>
<dbReference type="PIRSF" id="PIRSF036625">
    <property type="entry name" value="GAF_ANTAR"/>
    <property type="match status" value="1"/>
</dbReference>
<dbReference type="SUPFAM" id="SSF52172">
    <property type="entry name" value="CheY-like"/>
    <property type="match status" value="1"/>
</dbReference>
<dbReference type="AlphaFoldDB" id="A0A9X2YGH1"/>
<protein>
    <submittedName>
        <fullName evidence="6">GAF and ANTAR domain-containing protein</fullName>
    </submittedName>
</protein>
<dbReference type="PROSITE" id="PS50921">
    <property type="entry name" value="ANTAR"/>
    <property type="match status" value="1"/>
</dbReference>
<evidence type="ECO:0000313" key="7">
    <source>
        <dbReference type="Proteomes" id="UP001140272"/>
    </source>
</evidence>
<dbReference type="Pfam" id="PF13185">
    <property type="entry name" value="GAF_2"/>
    <property type="match status" value="1"/>
</dbReference>
<dbReference type="SUPFAM" id="SSF55781">
    <property type="entry name" value="GAF domain-like"/>
    <property type="match status" value="1"/>
</dbReference>
<dbReference type="GO" id="GO:0016301">
    <property type="term" value="F:kinase activity"/>
    <property type="evidence" value="ECO:0007669"/>
    <property type="project" value="UniProtKB-KW"/>
</dbReference>
<dbReference type="InterPro" id="IPR012074">
    <property type="entry name" value="GAF_ANTAR"/>
</dbReference>
<reference evidence="6" key="1">
    <citation type="submission" date="2020-07" db="EMBL/GenBank/DDBJ databases">
        <authorList>
            <person name="Pettersson B.M.F."/>
            <person name="Behra P.R.K."/>
            <person name="Ramesh M."/>
            <person name="Das S."/>
            <person name="Dasgupta S."/>
            <person name="Kirsebom L.A."/>
        </authorList>
    </citation>
    <scope>NUCLEOTIDE SEQUENCE</scope>
    <source>
        <strain evidence="6">DSM 45406</strain>
    </source>
</reference>
<feature type="domain" description="ANTAR" evidence="5">
    <location>
        <begin position="174"/>
        <end position="235"/>
    </location>
</feature>
<proteinExistence type="predicted"/>
<name>A0A9X2YGH1_9MYCO</name>
<evidence type="ECO:0000259" key="5">
    <source>
        <dbReference type="PROSITE" id="PS50921"/>
    </source>
</evidence>
<evidence type="ECO:0000313" key="6">
    <source>
        <dbReference type="EMBL" id="MCV7073507.1"/>
    </source>
</evidence>
<organism evidence="6 7">
    <name type="scientific">Mycolicibacterium rufum</name>
    <dbReference type="NCBI Taxonomy" id="318424"/>
    <lineage>
        <taxon>Bacteria</taxon>
        <taxon>Bacillati</taxon>
        <taxon>Actinomycetota</taxon>
        <taxon>Actinomycetes</taxon>
        <taxon>Mycobacteriales</taxon>
        <taxon>Mycobacteriaceae</taxon>
        <taxon>Mycolicibacterium</taxon>
    </lineage>
</organism>
<dbReference type="Proteomes" id="UP001140272">
    <property type="component" value="Unassembled WGS sequence"/>
</dbReference>
<accession>A0A9X2YGH1</accession>
<dbReference type="GO" id="GO:0003723">
    <property type="term" value="F:RNA binding"/>
    <property type="evidence" value="ECO:0007669"/>
    <property type="project" value="InterPro"/>
</dbReference>
<dbReference type="EMBL" id="JACKRN010000872">
    <property type="protein sequence ID" value="MCV7073507.1"/>
    <property type="molecule type" value="Genomic_DNA"/>
</dbReference>
<dbReference type="Pfam" id="PF03861">
    <property type="entry name" value="ANTAR"/>
    <property type="match status" value="1"/>
</dbReference>
<dbReference type="InterPro" id="IPR036388">
    <property type="entry name" value="WH-like_DNA-bd_sf"/>
</dbReference>
<evidence type="ECO:0000256" key="1">
    <source>
        <dbReference type="ARBA" id="ARBA00022679"/>
    </source>
</evidence>
<evidence type="ECO:0000256" key="2">
    <source>
        <dbReference type="ARBA" id="ARBA00022777"/>
    </source>
</evidence>
<sequence length="242" mass="26306">METRPDVSERLADYPADPATVFTGLAQVVYQGTDLSEVYNAICIAATLMVPGCHHASVMVRHGKRYRTVAASDQCARDVDALERKTGEGPCLDAIVEEAPQFEHDLREPQRWHELAREVVRQTPVRAMMGFPFVIEGEKTGALDIFSDTPQGFSAAAIERAVVLAAFATIAATAAVRGEDASALRAGLLSNREIGKAVGMLMALRKVSDDEAFDLLRHVSQDMNVKLAEVARQVVDRRGTLG</sequence>
<dbReference type="Gene3D" id="3.30.450.40">
    <property type="match status" value="1"/>
</dbReference>
<keyword evidence="3" id="KW-0805">Transcription regulation</keyword>
<comment type="caution">
    <text evidence="6">The sequence shown here is derived from an EMBL/GenBank/DDBJ whole genome shotgun (WGS) entry which is preliminary data.</text>
</comment>